<dbReference type="PANTHER" id="PTHR43400:SF10">
    <property type="entry name" value="3-OXOSTEROID 1-DEHYDROGENASE"/>
    <property type="match status" value="1"/>
</dbReference>
<evidence type="ECO:0000313" key="6">
    <source>
        <dbReference type="EMBL" id="TQM73512.1"/>
    </source>
</evidence>
<reference evidence="6 7" key="1">
    <citation type="submission" date="2019-06" db="EMBL/GenBank/DDBJ databases">
        <title>Sequencing the genomes of 1000 actinobacteria strains.</title>
        <authorList>
            <person name="Klenk H.-P."/>
        </authorList>
    </citation>
    <scope>NUCLEOTIDE SEQUENCE [LARGE SCALE GENOMIC DNA]</scope>
    <source>
        <strain evidence="6 7">DSM 43186</strain>
    </source>
</reference>
<dbReference type="Pfam" id="PF00890">
    <property type="entry name" value="FAD_binding_2"/>
    <property type="match status" value="1"/>
</dbReference>
<evidence type="ECO:0000256" key="3">
    <source>
        <dbReference type="ARBA" id="ARBA00022827"/>
    </source>
</evidence>
<evidence type="ECO:0000256" key="1">
    <source>
        <dbReference type="ARBA" id="ARBA00001974"/>
    </source>
</evidence>
<evidence type="ECO:0000256" key="2">
    <source>
        <dbReference type="ARBA" id="ARBA00022630"/>
    </source>
</evidence>
<dbReference type="AlphaFoldDB" id="A0A543ISI7"/>
<dbReference type="Gene3D" id="3.90.700.10">
    <property type="entry name" value="Succinate dehydrogenase/fumarate reductase flavoprotein, catalytic domain"/>
    <property type="match status" value="1"/>
</dbReference>
<dbReference type="RefSeq" id="WP_142257813.1">
    <property type="nucleotide sequence ID" value="NZ_BMPV01000004.1"/>
</dbReference>
<comment type="cofactor">
    <cofactor evidence="1">
        <name>FAD</name>
        <dbReference type="ChEBI" id="CHEBI:57692"/>
    </cofactor>
</comment>
<comment type="caution">
    <text evidence="6">The sequence shown here is derived from an EMBL/GenBank/DDBJ whole genome shotgun (WGS) entry which is preliminary data.</text>
</comment>
<accession>A0A543ISI7</accession>
<dbReference type="PANTHER" id="PTHR43400">
    <property type="entry name" value="FUMARATE REDUCTASE"/>
    <property type="match status" value="1"/>
</dbReference>
<keyword evidence="3" id="KW-0274">FAD</keyword>
<protein>
    <submittedName>
        <fullName evidence="6">Fumarate reductase flavoprotein subunit</fullName>
    </submittedName>
</protein>
<feature type="domain" description="FAD-dependent oxidoreductase 2 FAD-binding" evidence="5">
    <location>
        <begin position="4"/>
        <end position="438"/>
    </location>
</feature>
<evidence type="ECO:0000313" key="7">
    <source>
        <dbReference type="Proteomes" id="UP000319213"/>
    </source>
</evidence>
<keyword evidence="4" id="KW-0560">Oxidoreductase</keyword>
<gene>
    <name evidence="6" type="ORF">FHX40_0155</name>
</gene>
<dbReference type="Gene3D" id="3.50.50.60">
    <property type="entry name" value="FAD/NAD(P)-binding domain"/>
    <property type="match status" value="1"/>
</dbReference>
<evidence type="ECO:0000259" key="5">
    <source>
        <dbReference type="Pfam" id="PF00890"/>
    </source>
</evidence>
<dbReference type="GO" id="GO:0033765">
    <property type="term" value="F:steroid dehydrogenase activity, acting on the CH-CH group of donors"/>
    <property type="evidence" value="ECO:0007669"/>
    <property type="project" value="UniProtKB-ARBA"/>
</dbReference>
<dbReference type="OrthoDB" id="9813348at2"/>
<dbReference type="EMBL" id="VFPQ01000001">
    <property type="protein sequence ID" value="TQM73512.1"/>
    <property type="molecule type" value="Genomic_DNA"/>
</dbReference>
<dbReference type="GO" id="GO:0008202">
    <property type="term" value="P:steroid metabolic process"/>
    <property type="evidence" value="ECO:0007669"/>
    <property type="project" value="UniProtKB-ARBA"/>
</dbReference>
<proteinExistence type="predicted"/>
<dbReference type="InterPro" id="IPR036188">
    <property type="entry name" value="FAD/NAD-bd_sf"/>
</dbReference>
<organism evidence="6 7">
    <name type="scientific">Thermopolyspora flexuosa</name>
    <dbReference type="NCBI Taxonomy" id="103836"/>
    <lineage>
        <taxon>Bacteria</taxon>
        <taxon>Bacillati</taxon>
        <taxon>Actinomycetota</taxon>
        <taxon>Actinomycetes</taxon>
        <taxon>Streptosporangiales</taxon>
        <taxon>Streptosporangiaceae</taxon>
        <taxon>Thermopolyspora</taxon>
    </lineage>
</organism>
<dbReference type="SUPFAM" id="SSF51905">
    <property type="entry name" value="FAD/NAD(P)-binding domain"/>
    <property type="match status" value="1"/>
</dbReference>
<name>A0A543ISI7_9ACTN</name>
<dbReference type="InterPro" id="IPR003953">
    <property type="entry name" value="FAD-dep_OxRdtase_2_FAD-bd"/>
</dbReference>
<keyword evidence="7" id="KW-1185">Reference proteome</keyword>
<dbReference type="SUPFAM" id="SSF56425">
    <property type="entry name" value="Succinate dehydrogenase/fumarate reductase flavoprotein, catalytic domain"/>
    <property type="match status" value="1"/>
</dbReference>
<evidence type="ECO:0000256" key="4">
    <source>
        <dbReference type="ARBA" id="ARBA00023002"/>
    </source>
</evidence>
<keyword evidence="2" id="KW-0285">Flavoprotein</keyword>
<dbReference type="Proteomes" id="UP000319213">
    <property type="component" value="Unassembled WGS sequence"/>
</dbReference>
<dbReference type="InterPro" id="IPR050315">
    <property type="entry name" value="FAD-oxidoreductase_2"/>
</dbReference>
<sequence length="476" mass="50819">MTTDVVVVGAGTAGLPAAIEAAAQGLRVTVIDKADRIGGTLWRSWGQLSAGGTSLQRRKGILDSPDLHFEDVMRISKNTADPGLVRLAVDHAPRTVEWLMAHDFDMDPDCPTVLHFHEAYLLPRTYWGRNAGRSILDVLAREFEKACAGSATLELNTELVAIRVDGPDRVAGVTVRKPDGTLQDIDAQVVIVTTGGYAGNPELFPKLTEGAPLAGPADPNCDGSGILAVVEAGGRVRGQDRFLPTYGGVLKPGSTWETVHLDDFPVLTPQSRQPWEIHVNVHGERFVAEDAPSVDLRERHLVEQPELKFWVVYDEAIRETAPALFPTWSAEELERAFASHPSFTKADDLRELAKAAGIDPEGLARTVAEYNAAVATGQDPLGRTHLPAPIAKPPFYAVLNHGTVLKSPAGVVVDNELRVVTSGGAFQNLWAAGEVIGGSTLSGKAFVSGMSVTPALSFGRLLGRRAAGAPHDPGSM</sequence>
<dbReference type="InterPro" id="IPR027477">
    <property type="entry name" value="Succ_DH/fumarate_Rdtase_cat_sf"/>
</dbReference>